<comment type="caution">
    <text evidence="2">The sequence shown here is derived from an EMBL/GenBank/DDBJ whole genome shotgun (WGS) entry which is preliminary data.</text>
</comment>
<keyword evidence="3" id="KW-1185">Reference proteome</keyword>
<name>A0AAW1PV81_9CHLO</name>
<protein>
    <submittedName>
        <fullName evidence="2">Uncharacterized protein</fullName>
    </submittedName>
</protein>
<dbReference type="EMBL" id="JALJOQ010000003">
    <property type="protein sequence ID" value="KAK9813675.1"/>
    <property type="molecule type" value="Genomic_DNA"/>
</dbReference>
<dbReference type="Proteomes" id="UP001465755">
    <property type="component" value="Unassembled WGS sequence"/>
</dbReference>
<reference evidence="2 3" key="1">
    <citation type="journal article" date="2024" name="Nat. Commun.">
        <title>Phylogenomics reveals the evolutionary origins of lichenization in chlorophyte algae.</title>
        <authorList>
            <person name="Puginier C."/>
            <person name="Libourel C."/>
            <person name="Otte J."/>
            <person name="Skaloud P."/>
            <person name="Haon M."/>
            <person name="Grisel S."/>
            <person name="Petersen M."/>
            <person name="Berrin J.G."/>
            <person name="Delaux P.M."/>
            <person name="Dal Grande F."/>
            <person name="Keller J."/>
        </authorList>
    </citation>
    <scope>NUCLEOTIDE SEQUENCE [LARGE SCALE GENOMIC DNA]</scope>
    <source>
        <strain evidence="2 3">SAG 2036</strain>
    </source>
</reference>
<evidence type="ECO:0000256" key="1">
    <source>
        <dbReference type="SAM" id="MobiDB-lite"/>
    </source>
</evidence>
<accession>A0AAW1PV81</accession>
<feature type="region of interest" description="Disordered" evidence="1">
    <location>
        <begin position="1"/>
        <end position="26"/>
    </location>
</feature>
<proteinExistence type="predicted"/>
<evidence type="ECO:0000313" key="2">
    <source>
        <dbReference type="EMBL" id="KAK9813675.1"/>
    </source>
</evidence>
<gene>
    <name evidence="2" type="ORF">WJX73_002640</name>
</gene>
<dbReference type="AlphaFoldDB" id="A0AAW1PV81"/>
<organism evidence="2 3">
    <name type="scientific">Symbiochloris irregularis</name>
    <dbReference type="NCBI Taxonomy" id="706552"/>
    <lineage>
        <taxon>Eukaryota</taxon>
        <taxon>Viridiplantae</taxon>
        <taxon>Chlorophyta</taxon>
        <taxon>core chlorophytes</taxon>
        <taxon>Trebouxiophyceae</taxon>
        <taxon>Trebouxiales</taxon>
        <taxon>Trebouxiaceae</taxon>
        <taxon>Symbiochloris</taxon>
    </lineage>
</organism>
<evidence type="ECO:0000313" key="3">
    <source>
        <dbReference type="Proteomes" id="UP001465755"/>
    </source>
</evidence>
<sequence length="99" mass="10757">MDVRLPLRGPAPAHNHRCRPLSLSSSEDQAAKAFTQQLADELTLFTLMATRQGHSCPRLRVLGLSIQKLVSSMGSLQAARSVAQGVGHLPELNTVKEEE</sequence>